<comment type="caution">
    <text evidence="1">The sequence shown here is derived from an EMBL/GenBank/DDBJ whole genome shotgun (WGS) entry which is preliminary data.</text>
</comment>
<name>A0AAW0YLP6_CHEQU</name>
<organism evidence="1 2">
    <name type="scientific">Cherax quadricarinatus</name>
    <name type="common">Australian red claw crayfish</name>
    <dbReference type="NCBI Taxonomy" id="27406"/>
    <lineage>
        <taxon>Eukaryota</taxon>
        <taxon>Metazoa</taxon>
        <taxon>Ecdysozoa</taxon>
        <taxon>Arthropoda</taxon>
        <taxon>Crustacea</taxon>
        <taxon>Multicrustacea</taxon>
        <taxon>Malacostraca</taxon>
        <taxon>Eumalacostraca</taxon>
        <taxon>Eucarida</taxon>
        <taxon>Decapoda</taxon>
        <taxon>Pleocyemata</taxon>
        <taxon>Astacidea</taxon>
        <taxon>Parastacoidea</taxon>
        <taxon>Parastacidae</taxon>
        <taxon>Cherax</taxon>
    </lineage>
</organism>
<evidence type="ECO:0000313" key="1">
    <source>
        <dbReference type="EMBL" id="KAK8752778.1"/>
    </source>
</evidence>
<reference evidence="1 2" key="1">
    <citation type="journal article" date="2024" name="BMC Genomics">
        <title>Genome assembly of redclaw crayfish (Cherax quadricarinatus) provides insights into its immune adaptation and hypoxia tolerance.</title>
        <authorList>
            <person name="Liu Z."/>
            <person name="Zheng J."/>
            <person name="Li H."/>
            <person name="Fang K."/>
            <person name="Wang S."/>
            <person name="He J."/>
            <person name="Zhou D."/>
            <person name="Weng S."/>
            <person name="Chi M."/>
            <person name="Gu Z."/>
            <person name="He J."/>
            <person name="Li F."/>
            <person name="Wang M."/>
        </authorList>
    </citation>
    <scope>NUCLEOTIDE SEQUENCE [LARGE SCALE GENOMIC DNA]</scope>
    <source>
        <strain evidence="1">ZL_2023a</strain>
    </source>
</reference>
<accession>A0AAW0YLP6</accession>
<keyword evidence="2" id="KW-1185">Reference proteome</keyword>
<evidence type="ECO:0000313" key="2">
    <source>
        <dbReference type="Proteomes" id="UP001445076"/>
    </source>
</evidence>
<proteinExistence type="predicted"/>
<dbReference type="EMBL" id="JARKIK010000004">
    <property type="protein sequence ID" value="KAK8752778.1"/>
    <property type="molecule type" value="Genomic_DNA"/>
</dbReference>
<gene>
    <name evidence="1" type="ORF">OTU49_007624</name>
</gene>
<dbReference type="AlphaFoldDB" id="A0AAW0YLP6"/>
<dbReference type="Proteomes" id="UP001445076">
    <property type="component" value="Unassembled WGS sequence"/>
</dbReference>
<protein>
    <submittedName>
        <fullName evidence="1">Uncharacterized protein</fullName>
    </submittedName>
</protein>
<sequence>MDQINFMDFYKEYLIFCKREKLYASEYKNIICHLAYLGFDLTERLLHSIISDITANYSPDILAILKKDALNSCSVHQLVQLSKVKPAERGSNQIVNSHKDNSLRSVLPTFSWK</sequence>